<feature type="region of interest" description="Disordered" evidence="1">
    <location>
        <begin position="239"/>
        <end position="258"/>
    </location>
</feature>
<dbReference type="AlphaFoldDB" id="A0A2V1DSE8"/>
<evidence type="ECO:0000313" key="2">
    <source>
        <dbReference type="EMBL" id="PVI00174.1"/>
    </source>
</evidence>
<dbReference type="Proteomes" id="UP000244855">
    <property type="component" value="Unassembled WGS sequence"/>
</dbReference>
<gene>
    <name evidence="2" type="ORF">DM02DRAFT_400107</name>
</gene>
<proteinExistence type="predicted"/>
<dbReference type="OrthoDB" id="9977870at2759"/>
<dbReference type="STRING" id="97972.A0A2V1DSE8"/>
<sequence length="370" mass="41125">MAGSGGDSFVDPTANPIFIFDDAVYFTEALLLSPTENEDHLDAQLAMAAELSEIEQPYKILALDPEPKPATKPAPEAFLETEVPASLAATSALSLQSEQRSSASIRSQETQSTGYTSQPSRRTSHDHATSDLSHAKHKSPSLFRASLSLDRSSYLAEPLLRANHMPKKSMSSVFGGYSVMSSSSSMRERTSRKSKRASALFQRFKRTSSVITSKPYREPRSGEEVDMVILGRRKDHAFPSPDLESLRDSGYSEDGESSLDLPRGLDIKVSMAENPVETFLDSPGFDDSSSPPKEISEDEKLIDIDPMKCDDFRNLRNEQREQYQRISLFEANQWKALAVHQHCTLKGIEAQFKTDRHDILLAPHRARTLG</sequence>
<feature type="compositionally biased region" description="Polar residues" evidence="1">
    <location>
        <begin position="98"/>
        <end position="121"/>
    </location>
</feature>
<evidence type="ECO:0000313" key="3">
    <source>
        <dbReference type="Proteomes" id="UP000244855"/>
    </source>
</evidence>
<organism evidence="2 3">
    <name type="scientific">Periconia macrospinosa</name>
    <dbReference type="NCBI Taxonomy" id="97972"/>
    <lineage>
        <taxon>Eukaryota</taxon>
        <taxon>Fungi</taxon>
        <taxon>Dikarya</taxon>
        <taxon>Ascomycota</taxon>
        <taxon>Pezizomycotina</taxon>
        <taxon>Dothideomycetes</taxon>
        <taxon>Pleosporomycetidae</taxon>
        <taxon>Pleosporales</taxon>
        <taxon>Massarineae</taxon>
        <taxon>Periconiaceae</taxon>
        <taxon>Periconia</taxon>
    </lineage>
</organism>
<accession>A0A2V1DSE8</accession>
<keyword evidence="3" id="KW-1185">Reference proteome</keyword>
<protein>
    <submittedName>
        <fullName evidence="2">Uncharacterized protein</fullName>
    </submittedName>
</protein>
<feature type="region of interest" description="Disordered" evidence="1">
    <location>
        <begin position="91"/>
        <end position="139"/>
    </location>
</feature>
<name>A0A2V1DSE8_9PLEO</name>
<reference evidence="2 3" key="1">
    <citation type="journal article" date="2018" name="Sci. Rep.">
        <title>Comparative genomics provides insights into the lifestyle and reveals functional heterogeneity of dark septate endophytic fungi.</title>
        <authorList>
            <person name="Knapp D.G."/>
            <person name="Nemeth J.B."/>
            <person name="Barry K."/>
            <person name="Hainaut M."/>
            <person name="Henrissat B."/>
            <person name="Johnson J."/>
            <person name="Kuo A."/>
            <person name="Lim J.H.P."/>
            <person name="Lipzen A."/>
            <person name="Nolan M."/>
            <person name="Ohm R.A."/>
            <person name="Tamas L."/>
            <person name="Grigoriev I.V."/>
            <person name="Spatafora J.W."/>
            <person name="Nagy L.G."/>
            <person name="Kovacs G.M."/>
        </authorList>
    </citation>
    <scope>NUCLEOTIDE SEQUENCE [LARGE SCALE GENOMIC DNA]</scope>
    <source>
        <strain evidence="2 3">DSE2036</strain>
    </source>
</reference>
<evidence type="ECO:0000256" key="1">
    <source>
        <dbReference type="SAM" id="MobiDB-lite"/>
    </source>
</evidence>
<dbReference type="EMBL" id="KZ805377">
    <property type="protein sequence ID" value="PVI00174.1"/>
    <property type="molecule type" value="Genomic_DNA"/>
</dbReference>